<feature type="domain" description="CCHC FOG-type" evidence="15">
    <location>
        <begin position="308"/>
        <end position="341"/>
    </location>
</feature>
<dbReference type="GO" id="GO:0010557">
    <property type="term" value="P:positive regulation of macromolecule biosynthetic process"/>
    <property type="evidence" value="ECO:0007669"/>
    <property type="project" value="UniProtKB-ARBA"/>
</dbReference>
<evidence type="ECO:0000256" key="7">
    <source>
        <dbReference type="ARBA" id="ARBA00023015"/>
    </source>
</evidence>
<keyword evidence="8" id="KW-0238">DNA-binding</keyword>
<keyword evidence="4" id="KW-0677">Repeat</keyword>
<keyword evidence="7" id="KW-0805">Transcription regulation</keyword>
<evidence type="ECO:0000256" key="2">
    <source>
        <dbReference type="ARBA" id="ARBA00022491"/>
    </source>
</evidence>
<accession>A0ABD1F720</accession>
<dbReference type="SUPFAM" id="SSF57667">
    <property type="entry name" value="beta-beta-alpha zinc fingers"/>
    <property type="match status" value="6"/>
</dbReference>
<proteinExistence type="predicted"/>
<feature type="domain" description="CCHC FOG-type" evidence="15">
    <location>
        <begin position="670"/>
        <end position="703"/>
    </location>
</feature>
<dbReference type="InterPro" id="IPR059121">
    <property type="entry name" value="CCHC_ZFPM2-like"/>
</dbReference>
<dbReference type="GO" id="GO:0008270">
    <property type="term" value="F:zinc ion binding"/>
    <property type="evidence" value="ECO:0007669"/>
    <property type="project" value="UniProtKB-KW"/>
</dbReference>
<evidence type="ECO:0000256" key="12">
    <source>
        <dbReference type="PROSITE-ProRule" id="PRU00042"/>
    </source>
</evidence>
<dbReference type="SMART" id="SM00355">
    <property type="entry name" value="ZnF_C2H2"/>
    <property type="match status" value="9"/>
</dbReference>
<dbReference type="EMBL" id="JBDJPC010000002">
    <property type="protein sequence ID" value="KAL1513390.1"/>
    <property type="molecule type" value="Genomic_DNA"/>
</dbReference>
<keyword evidence="11" id="KW-0539">Nucleus</keyword>
<evidence type="ECO:0000256" key="5">
    <source>
        <dbReference type="ARBA" id="ARBA00022771"/>
    </source>
</evidence>
<feature type="domain" description="C2H2-type" evidence="14">
    <location>
        <begin position="938"/>
        <end position="969"/>
    </location>
</feature>
<dbReference type="FunFam" id="3.30.160.60:FF:000100">
    <property type="entry name" value="Zinc finger 45-like"/>
    <property type="match status" value="1"/>
</dbReference>
<sequence length="987" mass="107334">MSRRKQSNPKPLKSDSVHDNLSVEFPIKGEDTKAETTNWSENPENNSNKTSSNKMVTVLETPPKKSETPDRSTAEDDRKSPTKSDMEDKQQPRIRLKTALATDPALNISANIKSEVDAMVNQATPEYLASLPPAIQSALASRGLLFPAGLNLNEAVAAMAVAQRVASTDVSRTATVDPAPPAEPARSSVPVYQCVPCGIRFSSLSTLEAHQTYYCSHRPNKPSEDDVKSSTANSESAGNQTDADGVDTTNKGPRVGKQYTCAHCSYSAEKKVSLNRHMRMHTVSPGPTTTPGPSVTTSNLSNGEANLGTEAQDRYCAECDIRFSSQKTYRAHKAHYCNSRHVVKPTAPPSSCTSSSSPTSPVDSMACRTPPSPTSQLGPQQPFLALPTNPIIIVPYSLFRSASVLPSLSTAAGVPSPDTPCFLLPNGTLQPMTALTGVNITTHAPAQSPQGQILKATNKGNKEPTVIRETSSAPLDLTIRKSPDPDRKNEDMDRDHEKENLKLDLSSPEKIECEPSIQGSPCPSSARGLSVSPKRKLDDASRSNSPRSAKTPRVEKSVRASPDTGVPVGPQFDVPPTLHPLFLRSGNISSLLPPEMRLSDLPPLPPVMPQVIVKQGVSKCKECNIVFCKHENYLVHKKHYCFARPTEDDASKTSSSPPVSPRSGGTTSPATQYQQLICLACGIKFTSPDNLNAHQQYYCLKRNEPEPKRCAKCRGVLEPGHQCTSHTAVAGWKCPCCDVISATASAAQRHMETHTGVKAYRCTICKYKGNTLRGMKTHIRMHFDKRSPDLQEEKYISYILEDDSIGAIGMEVAIAASVNAEEISSAIAPDPQHSCPQCHYSSPYKANVVRHIKLVHETNLDEPHSNGEDRSNSRIAHRPSSMPHLEEDDEIIVKKEAMEPEVIIADGIKEEPEPSITPKTTKALDEEMLQEVAKPGAHYCKSCDIYFNYPTSFIAHKKFYCSSHAGEISSANNNNNTAPRTAETSVL</sequence>
<feature type="compositionally biased region" description="Polar residues" evidence="13">
    <location>
        <begin position="229"/>
        <end position="251"/>
    </location>
</feature>
<evidence type="ECO:0000256" key="4">
    <source>
        <dbReference type="ARBA" id="ARBA00022737"/>
    </source>
</evidence>
<feature type="compositionally biased region" description="Basic and acidic residues" evidence="13">
    <location>
        <begin position="62"/>
        <end position="91"/>
    </location>
</feature>
<comment type="subcellular location">
    <subcellularLocation>
        <location evidence="1">Nucleus</location>
    </subcellularLocation>
</comment>
<protein>
    <recommendedName>
        <fullName evidence="18">Zinc finger protein ush</fullName>
    </recommendedName>
</protein>
<feature type="compositionally biased region" description="Low complexity" evidence="13">
    <location>
        <begin position="652"/>
        <end position="668"/>
    </location>
</feature>
<feature type="domain" description="C2H2-type" evidence="14">
    <location>
        <begin position="192"/>
        <end position="222"/>
    </location>
</feature>
<feature type="domain" description="CCHC FOG-type" evidence="15">
    <location>
        <begin position="612"/>
        <end position="645"/>
    </location>
</feature>
<evidence type="ECO:0000313" key="17">
    <source>
        <dbReference type="Proteomes" id="UP001566132"/>
    </source>
</evidence>
<evidence type="ECO:0000256" key="1">
    <source>
        <dbReference type="ARBA" id="ARBA00004123"/>
    </source>
</evidence>
<evidence type="ECO:0000256" key="11">
    <source>
        <dbReference type="ARBA" id="ARBA00023242"/>
    </source>
</evidence>
<dbReference type="Proteomes" id="UP001566132">
    <property type="component" value="Unassembled WGS sequence"/>
</dbReference>
<keyword evidence="5 12" id="KW-0863">Zinc-finger</keyword>
<evidence type="ECO:0000256" key="8">
    <source>
        <dbReference type="ARBA" id="ARBA00023125"/>
    </source>
</evidence>
<keyword evidence="3" id="KW-0479">Metal-binding</keyword>
<dbReference type="InterPro" id="IPR013087">
    <property type="entry name" value="Znf_C2H2_type"/>
</dbReference>
<evidence type="ECO:0000256" key="9">
    <source>
        <dbReference type="ARBA" id="ARBA00023159"/>
    </source>
</evidence>
<feature type="compositionally biased region" description="Basic and acidic residues" evidence="13">
    <location>
        <begin position="478"/>
        <end position="513"/>
    </location>
</feature>
<evidence type="ECO:0000259" key="14">
    <source>
        <dbReference type="PROSITE" id="PS50157"/>
    </source>
</evidence>
<evidence type="ECO:0000256" key="10">
    <source>
        <dbReference type="ARBA" id="ARBA00023163"/>
    </source>
</evidence>
<dbReference type="GO" id="GO:0009653">
    <property type="term" value="P:anatomical structure morphogenesis"/>
    <property type="evidence" value="ECO:0007669"/>
    <property type="project" value="UniProtKB-ARBA"/>
</dbReference>
<keyword evidence="9" id="KW-0010">Activator</keyword>
<feature type="compositionally biased region" description="Polar residues" evidence="13">
    <location>
        <begin position="977"/>
        <end position="987"/>
    </location>
</feature>
<dbReference type="GO" id="GO:0003677">
    <property type="term" value="F:DNA binding"/>
    <property type="evidence" value="ECO:0007669"/>
    <property type="project" value="UniProtKB-KW"/>
</dbReference>
<keyword evidence="17" id="KW-1185">Reference proteome</keyword>
<feature type="region of interest" description="Disordered" evidence="13">
    <location>
        <begin position="968"/>
        <end position="987"/>
    </location>
</feature>
<feature type="region of interest" description="Disordered" evidence="13">
    <location>
        <begin position="217"/>
        <end position="251"/>
    </location>
</feature>
<evidence type="ECO:0000259" key="15">
    <source>
        <dbReference type="PROSITE" id="PS51810"/>
    </source>
</evidence>
<name>A0ABD1F720_HYPHA</name>
<dbReference type="InterPro" id="IPR039746">
    <property type="entry name" value="FOG"/>
</dbReference>
<dbReference type="GO" id="GO:0005634">
    <property type="term" value="C:nucleus"/>
    <property type="evidence" value="ECO:0007669"/>
    <property type="project" value="UniProtKB-SubCell"/>
</dbReference>
<feature type="region of interest" description="Disordered" evidence="13">
    <location>
        <begin position="343"/>
        <end position="381"/>
    </location>
</feature>
<dbReference type="InterPro" id="IPR034731">
    <property type="entry name" value="Znf_CCHC_FOG"/>
</dbReference>
<evidence type="ECO:0000256" key="13">
    <source>
        <dbReference type="SAM" id="MobiDB-lite"/>
    </source>
</evidence>
<feature type="compositionally biased region" description="Basic and acidic residues" evidence="13">
    <location>
        <begin position="858"/>
        <end position="872"/>
    </location>
</feature>
<dbReference type="Pfam" id="PF12874">
    <property type="entry name" value="zf-met"/>
    <property type="match status" value="1"/>
</dbReference>
<reference evidence="16 17" key="1">
    <citation type="submission" date="2024-05" db="EMBL/GenBank/DDBJ databases">
        <title>Genetic variation in Jamaican populations of the coffee berry borer (Hypothenemus hampei).</title>
        <authorList>
            <person name="Errbii M."/>
            <person name="Myrie A."/>
        </authorList>
    </citation>
    <scope>NUCLEOTIDE SEQUENCE [LARGE SCALE GENOMIC DNA]</scope>
    <source>
        <strain evidence="16">JA-Hopewell-2020-01-JO</strain>
        <tissue evidence="16">Whole body</tissue>
    </source>
</reference>
<feature type="domain" description="C2H2-type" evidence="14">
    <location>
        <begin position="259"/>
        <end position="282"/>
    </location>
</feature>
<keyword evidence="10" id="KW-0804">Transcription</keyword>
<dbReference type="PROSITE" id="PS50157">
    <property type="entry name" value="ZINC_FINGER_C2H2_2"/>
    <property type="match status" value="4"/>
</dbReference>
<dbReference type="GO" id="GO:0030154">
    <property type="term" value="P:cell differentiation"/>
    <property type="evidence" value="ECO:0007669"/>
    <property type="project" value="UniProtKB-ARBA"/>
</dbReference>
<feature type="domain" description="CCHC FOG-type" evidence="15">
    <location>
        <begin position="186"/>
        <end position="219"/>
    </location>
</feature>
<evidence type="ECO:0000256" key="6">
    <source>
        <dbReference type="ARBA" id="ARBA00022833"/>
    </source>
</evidence>
<comment type="caution">
    <text evidence="16">The sequence shown here is derived from an EMBL/GenBank/DDBJ whole genome shotgun (WGS) entry which is preliminary data.</text>
</comment>
<organism evidence="16 17">
    <name type="scientific">Hypothenemus hampei</name>
    <name type="common">Coffee berry borer</name>
    <dbReference type="NCBI Taxonomy" id="57062"/>
    <lineage>
        <taxon>Eukaryota</taxon>
        <taxon>Metazoa</taxon>
        <taxon>Ecdysozoa</taxon>
        <taxon>Arthropoda</taxon>
        <taxon>Hexapoda</taxon>
        <taxon>Insecta</taxon>
        <taxon>Pterygota</taxon>
        <taxon>Neoptera</taxon>
        <taxon>Endopterygota</taxon>
        <taxon>Coleoptera</taxon>
        <taxon>Polyphaga</taxon>
        <taxon>Cucujiformia</taxon>
        <taxon>Curculionidae</taxon>
        <taxon>Scolytinae</taxon>
        <taxon>Hypothenemus</taxon>
    </lineage>
</organism>
<dbReference type="PROSITE" id="PS51810">
    <property type="entry name" value="ZF_CCHC_FOG"/>
    <property type="match status" value="5"/>
</dbReference>
<feature type="region of interest" description="Disordered" evidence="13">
    <location>
        <begin position="858"/>
        <end position="886"/>
    </location>
</feature>
<evidence type="ECO:0000313" key="16">
    <source>
        <dbReference type="EMBL" id="KAL1513390.1"/>
    </source>
</evidence>
<feature type="domain" description="C2H2-type" evidence="14">
    <location>
        <begin position="732"/>
        <end position="759"/>
    </location>
</feature>
<evidence type="ECO:0000256" key="3">
    <source>
        <dbReference type="ARBA" id="ARBA00022723"/>
    </source>
</evidence>
<feature type="domain" description="CCHC FOG-type" evidence="15">
    <location>
        <begin position="932"/>
        <end position="965"/>
    </location>
</feature>
<dbReference type="AlphaFoldDB" id="A0ABD1F720"/>
<keyword evidence="2" id="KW-0678">Repressor</keyword>
<dbReference type="PANTHER" id="PTHR12958">
    <property type="entry name" value="FRIEND OF GATA2-RELATED"/>
    <property type="match status" value="1"/>
</dbReference>
<feature type="compositionally biased region" description="Polar residues" evidence="13">
    <location>
        <begin position="35"/>
        <end position="55"/>
    </location>
</feature>
<dbReference type="Pfam" id="PF25445">
    <property type="entry name" value="CCHC_ZFPM2"/>
    <property type="match status" value="1"/>
</dbReference>
<dbReference type="Gene3D" id="3.30.160.60">
    <property type="entry name" value="Classic Zinc Finger"/>
    <property type="match status" value="2"/>
</dbReference>
<gene>
    <name evidence="16" type="ORF">ABEB36_002810</name>
</gene>
<dbReference type="PANTHER" id="PTHR12958:SF3">
    <property type="entry name" value="ZINC FINGER PROTEIN USH"/>
    <property type="match status" value="1"/>
</dbReference>
<feature type="region of interest" description="Disordered" evidence="13">
    <location>
        <begin position="444"/>
        <end position="569"/>
    </location>
</feature>
<evidence type="ECO:0008006" key="18">
    <source>
        <dbReference type="Google" id="ProtNLM"/>
    </source>
</evidence>
<feature type="region of interest" description="Disordered" evidence="13">
    <location>
        <begin position="646"/>
        <end position="668"/>
    </location>
</feature>
<feature type="compositionally biased region" description="Low complexity" evidence="13">
    <location>
        <begin position="349"/>
        <end position="361"/>
    </location>
</feature>
<feature type="region of interest" description="Disordered" evidence="13">
    <location>
        <begin position="1"/>
        <end position="95"/>
    </location>
</feature>
<keyword evidence="6" id="KW-0862">Zinc</keyword>
<dbReference type="InterPro" id="IPR036236">
    <property type="entry name" value="Znf_C2H2_sf"/>
</dbReference>